<dbReference type="PANTHER" id="PTHR32315:SF4">
    <property type="entry name" value="URACIL PHOSPHORIBOSYLTRANSFERASE, CHLOROPLASTIC"/>
    <property type="match status" value="1"/>
</dbReference>
<evidence type="ECO:0000256" key="9">
    <source>
        <dbReference type="ARBA" id="ARBA00023134"/>
    </source>
</evidence>
<protein>
    <recommendedName>
        <fullName evidence="4">uracil phosphoribosyltransferase</fullName>
        <ecNumber evidence="4">2.4.2.9</ecNumber>
    </recommendedName>
    <alternativeName>
        <fullName evidence="10">UMP pyrophosphorylase</fullName>
    </alternativeName>
</protein>
<keyword evidence="7" id="KW-0808">Transferase</keyword>
<gene>
    <name evidence="12" type="ORF">H4219_003693</name>
</gene>
<evidence type="ECO:0000259" key="11">
    <source>
        <dbReference type="Pfam" id="PF14681"/>
    </source>
</evidence>
<keyword evidence="13" id="KW-1185">Reference proteome</keyword>
<dbReference type="SUPFAM" id="SSF53271">
    <property type="entry name" value="PRTase-like"/>
    <property type="match status" value="1"/>
</dbReference>
<dbReference type="NCBIfam" id="NF001097">
    <property type="entry name" value="PRK00129.1"/>
    <property type="match status" value="1"/>
</dbReference>
<dbReference type="GO" id="GO:0004845">
    <property type="term" value="F:uracil phosphoribosyltransferase activity"/>
    <property type="evidence" value="ECO:0007669"/>
    <property type="project" value="UniProtKB-EC"/>
</dbReference>
<evidence type="ECO:0000256" key="8">
    <source>
        <dbReference type="ARBA" id="ARBA00022741"/>
    </source>
</evidence>
<evidence type="ECO:0000256" key="1">
    <source>
        <dbReference type="ARBA" id="ARBA00001946"/>
    </source>
</evidence>
<dbReference type="Gene3D" id="3.40.50.2020">
    <property type="match status" value="1"/>
</dbReference>
<reference evidence="12" key="1">
    <citation type="submission" date="2022-07" db="EMBL/GenBank/DDBJ databases">
        <title>Phylogenomic reconstructions and comparative analyses of Kickxellomycotina fungi.</title>
        <authorList>
            <person name="Reynolds N.K."/>
            <person name="Stajich J.E."/>
            <person name="Barry K."/>
            <person name="Grigoriev I.V."/>
            <person name="Crous P."/>
            <person name="Smith M.E."/>
        </authorList>
    </citation>
    <scope>NUCLEOTIDE SEQUENCE</scope>
    <source>
        <strain evidence="12">NBRC 100468</strain>
    </source>
</reference>
<evidence type="ECO:0000256" key="3">
    <source>
        <dbReference type="ARBA" id="ARBA00009516"/>
    </source>
</evidence>
<dbReference type="OrthoDB" id="10257085at2759"/>
<dbReference type="GO" id="GO:0006223">
    <property type="term" value="P:uracil salvage"/>
    <property type="evidence" value="ECO:0007669"/>
    <property type="project" value="InterPro"/>
</dbReference>
<comment type="caution">
    <text evidence="12">The sequence shown here is derived from an EMBL/GenBank/DDBJ whole genome shotgun (WGS) entry which is preliminary data.</text>
</comment>
<dbReference type="FunFam" id="3.40.50.2020:FF:000003">
    <property type="entry name" value="Uracil phosphoribosyltransferase"/>
    <property type="match status" value="1"/>
</dbReference>
<comment type="pathway">
    <text evidence="2">Pyrimidine metabolism; UMP biosynthesis via salvage pathway; UMP from uracil: step 1/1.</text>
</comment>
<dbReference type="EC" id="2.4.2.9" evidence="4"/>
<dbReference type="CDD" id="cd06223">
    <property type="entry name" value="PRTases_typeI"/>
    <property type="match status" value="1"/>
</dbReference>
<keyword evidence="8" id="KW-0547">Nucleotide-binding</keyword>
<evidence type="ECO:0000256" key="2">
    <source>
        <dbReference type="ARBA" id="ARBA00005180"/>
    </source>
</evidence>
<dbReference type="GO" id="GO:0005737">
    <property type="term" value="C:cytoplasm"/>
    <property type="evidence" value="ECO:0007669"/>
    <property type="project" value="UniProtKB-ARBA"/>
</dbReference>
<keyword evidence="5" id="KW-0021">Allosteric enzyme</keyword>
<dbReference type="Proteomes" id="UP001150538">
    <property type="component" value="Unassembled WGS sequence"/>
</dbReference>
<dbReference type="AlphaFoldDB" id="A0A9W8A0L4"/>
<dbReference type="PANTHER" id="PTHR32315">
    <property type="entry name" value="ADENINE PHOSPHORIBOSYLTRANSFERASE"/>
    <property type="match status" value="1"/>
</dbReference>
<dbReference type="GO" id="GO:0005525">
    <property type="term" value="F:GTP binding"/>
    <property type="evidence" value="ECO:0007669"/>
    <property type="project" value="UniProtKB-KW"/>
</dbReference>
<sequence>MSSSLESNPNVHVSSHPLVKHKISQLRDINTKPKEFRDLLCGITNLLMYEATKDFSLSDTEERTSPVSKYVGQEIKTSVALVPILRSGLGLVNSALELLPEAHVFHLGLFREESSLQPVEYYNKLPPNAAVDECIILDPMVATGGTARVAIGILKEWGATKITFVSVCGTISGVKDIISHHPDVTIYLGSLDNEVNNKGFAVPGVGDSGDRIHNTLF</sequence>
<keyword evidence="6" id="KW-0328">Glycosyltransferase</keyword>
<dbReference type="InterPro" id="IPR000836">
    <property type="entry name" value="PRTase_dom"/>
</dbReference>
<dbReference type="NCBIfam" id="TIGR01091">
    <property type="entry name" value="upp"/>
    <property type="match status" value="1"/>
</dbReference>
<comment type="cofactor">
    <cofactor evidence="1">
        <name>Mg(2+)</name>
        <dbReference type="ChEBI" id="CHEBI:18420"/>
    </cofactor>
</comment>
<dbReference type="InterPro" id="IPR029057">
    <property type="entry name" value="PRTase-like"/>
</dbReference>
<dbReference type="EMBL" id="JANBPU010000097">
    <property type="protein sequence ID" value="KAJ1916628.1"/>
    <property type="molecule type" value="Genomic_DNA"/>
</dbReference>
<evidence type="ECO:0000256" key="4">
    <source>
        <dbReference type="ARBA" id="ARBA00011894"/>
    </source>
</evidence>
<proteinExistence type="inferred from homology"/>
<evidence type="ECO:0000256" key="6">
    <source>
        <dbReference type="ARBA" id="ARBA00022676"/>
    </source>
</evidence>
<organism evidence="12 13">
    <name type="scientific">Mycoemilia scoparia</name>
    <dbReference type="NCBI Taxonomy" id="417184"/>
    <lineage>
        <taxon>Eukaryota</taxon>
        <taxon>Fungi</taxon>
        <taxon>Fungi incertae sedis</taxon>
        <taxon>Zoopagomycota</taxon>
        <taxon>Kickxellomycotina</taxon>
        <taxon>Kickxellomycetes</taxon>
        <taxon>Kickxellales</taxon>
        <taxon>Kickxellaceae</taxon>
        <taxon>Mycoemilia</taxon>
    </lineage>
</organism>
<name>A0A9W8A0L4_9FUNG</name>
<evidence type="ECO:0000313" key="13">
    <source>
        <dbReference type="Proteomes" id="UP001150538"/>
    </source>
</evidence>
<feature type="domain" description="Phosphoribosyltransferase" evidence="11">
    <location>
        <begin position="13"/>
        <end position="215"/>
    </location>
</feature>
<evidence type="ECO:0000256" key="5">
    <source>
        <dbReference type="ARBA" id="ARBA00022533"/>
    </source>
</evidence>
<evidence type="ECO:0000256" key="7">
    <source>
        <dbReference type="ARBA" id="ARBA00022679"/>
    </source>
</evidence>
<dbReference type="Pfam" id="PF14681">
    <property type="entry name" value="UPRTase"/>
    <property type="match status" value="1"/>
</dbReference>
<dbReference type="InterPro" id="IPR005765">
    <property type="entry name" value="UPRT"/>
</dbReference>
<dbReference type="InterPro" id="IPR050054">
    <property type="entry name" value="UPRTase/APRTase"/>
</dbReference>
<accession>A0A9W8A0L4</accession>
<comment type="similarity">
    <text evidence="3">Belongs to the UPRTase family.</text>
</comment>
<keyword evidence="9" id="KW-0342">GTP-binding</keyword>
<evidence type="ECO:0000313" key="12">
    <source>
        <dbReference type="EMBL" id="KAJ1916628.1"/>
    </source>
</evidence>
<evidence type="ECO:0000256" key="10">
    <source>
        <dbReference type="ARBA" id="ARBA00031082"/>
    </source>
</evidence>